<feature type="transmembrane region" description="Helical" evidence="5">
    <location>
        <begin position="240"/>
        <end position="261"/>
    </location>
</feature>
<protein>
    <submittedName>
        <fullName evidence="7">MFS transporter</fullName>
    </submittedName>
</protein>
<name>A0ABY8QU43_9MICO</name>
<feature type="transmembrane region" description="Helical" evidence="5">
    <location>
        <begin position="151"/>
        <end position="178"/>
    </location>
</feature>
<reference evidence="7 8" key="1">
    <citation type="submission" date="2023-05" db="EMBL/GenBank/DDBJ databases">
        <title>Lithophilousrod everest ZFBP1038 complete genpme.</title>
        <authorList>
            <person name="Tian M."/>
        </authorList>
    </citation>
    <scope>NUCLEOTIDE SEQUENCE [LARGE SCALE GENOMIC DNA]</scope>
    <source>
        <strain evidence="7 8">ZFBP1038</strain>
    </source>
</reference>
<dbReference type="PANTHER" id="PTHR11360">
    <property type="entry name" value="MONOCARBOXYLATE TRANSPORTER"/>
    <property type="match status" value="1"/>
</dbReference>
<feature type="transmembrane region" description="Helical" evidence="5">
    <location>
        <begin position="391"/>
        <end position="412"/>
    </location>
</feature>
<dbReference type="InterPro" id="IPR020846">
    <property type="entry name" value="MFS_dom"/>
</dbReference>
<dbReference type="SUPFAM" id="SSF103473">
    <property type="entry name" value="MFS general substrate transporter"/>
    <property type="match status" value="1"/>
</dbReference>
<dbReference type="PANTHER" id="PTHR11360:SF290">
    <property type="entry name" value="MONOCARBOXYLATE MFS PERMEASE"/>
    <property type="match status" value="1"/>
</dbReference>
<evidence type="ECO:0000256" key="5">
    <source>
        <dbReference type="SAM" id="Phobius"/>
    </source>
</evidence>
<gene>
    <name evidence="7" type="ORF">LWF01_17675</name>
</gene>
<feature type="transmembrane region" description="Helical" evidence="5">
    <location>
        <begin position="300"/>
        <end position="322"/>
    </location>
</feature>
<dbReference type="Proteomes" id="UP001209083">
    <property type="component" value="Chromosome"/>
</dbReference>
<organism evidence="7 8">
    <name type="scientific">Saxibacter everestensis</name>
    <dbReference type="NCBI Taxonomy" id="2909229"/>
    <lineage>
        <taxon>Bacteria</taxon>
        <taxon>Bacillati</taxon>
        <taxon>Actinomycetota</taxon>
        <taxon>Actinomycetes</taxon>
        <taxon>Micrococcales</taxon>
        <taxon>Brevibacteriaceae</taxon>
        <taxon>Saxibacter</taxon>
    </lineage>
</organism>
<feature type="transmembrane region" description="Helical" evidence="5">
    <location>
        <begin position="63"/>
        <end position="82"/>
    </location>
</feature>
<dbReference type="CDD" id="cd17355">
    <property type="entry name" value="MFS_YcxA_like"/>
    <property type="match status" value="1"/>
</dbReference>
<dbReference type="RefSeq" id="WP_349638689.1">
    <property type="nucleotide sequence ID" value="NZ_CP090958.1"/>
</dbReference>
<feature type="transmembrane region" description="Helical" evidence="5">
    <location>
        <begin position="94"/>
        <end position="110"/>
    </location>
</feature>
<dbReference type="Pfam" id="PF07690">
    <property type="entry name" value="MFS_1"/>
    <property type="match status" value="1"/>
</dbReference>
<dbReference type="InterPro" id="IPR050327">
    <property type="entry name" value="Proton-linked_MCT"/>
</dbReference>
<evidence type="ECO:0000256" key="2">
    <source>
        <dbReference type="ARBA" id="ARBA00022692"/>
    </source>
</evidence>
<feature type="transmembrane region" description="Helical" evidence="5">
    <location>
        <begin position="184"/>
        <end position="202"/>
    </location>
</feature>
<feature type="transmembrane region" description="Helical" evidence="5">
    <location>
        <begin position="362"/>
        <end position="385"/>
    </location>
</feature>
<feature type="transmembrane region" description="Helical" evidence="5">
    <location>
        <begin position="273"/>
        <end position="293"/>
    </location>
</feature>
<keyword evidence="4 5" id="KW-0472">Membrane</keyword>
<evidence type="ECO:0000256" key="3">
    <source>
        <dbReference type="ARBA" id="ARBA00022989"/>
    </source>
</evidence>
<keyword evidence="3 5" id="KW-1133">Transmembrane helix</keyword>
<comment type="subcellular location">
    <subcellularLocation>
        <location evidence="1">Cell membrane</location>
        <topology evidence="1">Multi-pass membrane protein</topology>
    </subcellularLocation>
</comment>
<evidence type="ECO:0000313" key="7">
    <source>
        <dbReference type="EMBL" id="WGW11894.1"/>
    </source>
</evidence>
<dbReference type="EMBL" id="CP090958">
    <property type="protein sequence ID" value="WGW11894.1"/>
    <property type="molecule type" value="Genomic_DNA"/>
</dbReference>
<dbReference type="Gene3D" id="1.20.1250.20">
    <property type="entry name" value="MFS general substrate transporter like domains"/>
    <property type="match status" value="2"/>
</dbReference>
<proteinExistence type="predicted"/>
<feature type="transmembrane region" description="Helical" evidence="5">
    <location>
        <begin position="328"/>
        <end position="350"/>
    </location>
</feature>
<feature type="domain" description="Major facilitator superfamily (MFS) profile" evidence="6">
    <location>
        <begin position="27"/>
        <end position="417"/>
    </location>
</feature>
<evidence type="ECO:0000256" key="1">
    <source>
        <dbReference type="ARBA" id="ARBA00004651"/>
    </source>
</evidence>
<dbReference type="InterPro" id="IPR036259">
    <property type="entry name" value="MFS_trans_sf"/>
</dbReference>
<feature type="transmembrane region" description="Helical" evidence="5">
    <location>
        <begin position="27"/>
        <end position="51"/>
    </location>
</feature>
<accession>A0ABY8QU43</accession>
<evidence type="ECO:0000313" key="8">
    <source>
        <dbReference type="Proteomes" id="UP001209083"/>
    </source>
</evidence>
<keyword evidence="8" id="KW-1185">Reference proteome</keyword>
<sequence length="434" mass="45639">MKTHDTLSPVTGESSPSVREFTQGWTALLFATLGAGVGFSCLGYILGTLVVPLQDEFGWGRGQITLTSLVSSLGMAAALPFMGPLLDRFGVKRVAWVSLPLFALVLFALSRFDATLLWFLALYALAGIIGVGTSAVTYTKAIVERFRVRRGLALGIMAMGLGAAGLLLPPLMGVVVAAYGWRGAYLTMALLALSPVLVLPFARLANPGKARTAAGQAAAPATTPEPAGPSRGQVLRGKEFWLLCAAFFFLGWALLTMVPHFVPMLIDSGVDPVLAATLSSLVGVGTLIGRPIVGWLLDRFYPTLVAVPLFFVAAAGCLGLLWGGAAFAPVTAVLIGLGFGAEIDLMSYLSSRYFGQRAFGALYSYVYSAFMVVSAIGPVTAGYLFDAQGSYSASLVVAAGFLVLGSVLLVVLPRYDRREAIPAGESAVKRPVKR</sequence>
<evidence type="ECO:0000259" key="6">
    <source>
        <dbReference type="PROSITE" id="PS50850"/>
    </source>
</evidence>
<dbReference type="InterPro" id="IPR011701">
    <property type="entry name" value="MFS"/>
</dbReference>
<dbReference type="PROSITE" id="PS50850">
    <property type="entry name" value="MFS"/>
    <property type="match status" value="1"/>
</dbReference>
<feature type="transmembrane region" description="Helical" evidence="5">
    <location>
        <begin position="116"/>
        <end position="139"/>
    </location>
</feature>
<keyword evidence="2 5" id="KW-0812">Transmembrane</keyword>
<evidence type="ECO:0000256" key="4">
    <source>
        <dbReference type="ARBA" id="ARBA00023136"/>
    </source>
</evidence>